<feature type="transmembrane region" description="Helical" evidence="15">
    <location>
        <begin position="58"/>
        <end position="85"/>
    </location>
</feature>
<evidence type="ECO:0000256" key="15">
    <source>
        <dbReference type="SAM" id="Phobius"/>
    </source>
</evidence>
<dbReference type="InterPro" id="IPR003661">
    <property type="entry name" value="HisK_dim/P_dom"/>
</dbReference>
<dbReference type="Gene3D" id="6.10.340.10">
    <property type="match status" value="1"/>
</dbReference>
<dbReference type="InterPro" id="IPR003660">
    <property type="entry name" value="HAMP_dom"/>
</dbReference>
<comment type="catalytic activity">
    <reaction evidence="1">
        <text>ATP + protein L-histidine = ADP + protein N-phospho-L-histidine.</text>
        <dbReference type="EC" id="2.7.13.3"/>
    </reaction>
</comment>
<evidence type="ECO:0000256" key="10">
    <source>
        <dbReference type="ARBA" id="ARBA00022840"/>
    </source>
</evidence>
<dbReference type="PROSITE" id="PS50109">
    <property type="entry name" value="HIS_KIN"/>
    <property type="match status" value="1"/>
</dbReference>
<dbReference type="InterPro" id="IPR050398">
    <property type="entry name" value="HssS/ArlS-like"/>
</dbReference>
<dbReference type="InterPro" id="IPR005467">
    <property type="entry name" value="His_kinase_dom"/>
</dbReference>
<evidence type="ECO:0000256" key="4">
    <source>
        <dbReference type="ARBA" id="ARBA00022475"/>
    </source>
</evidence>
<gene>
    <name evidence="18" type="ORF">U732_329</name>
</gene>
<reference evidence="18 19" key="1">
    <citation type="journal article" date="2015" name="Infect. Genet. Evol.">
        <title>Genomic sequences of six botulinum neurotoxin-producing strains representing three clostridial species illustrate the mobility and diversity of botulinum neurotoxin genes.</title>
        <authorList>
            <person name="Smith T.J."/>
            <person name="Hill K.K."/>
            <person name="Xie G."/>
            <person name="Foley B.T."/>
            <person name="Williamson C.H."/>
            <person name="Foster J.T."/>
            <person name="Johnson S.L."/>
            <person name="Chertkov O."/>
            <person name="Teshima H."/>
            <person name="Gibbons H.S."/>
            <person name="Johnsky L.A."/>
            <person name="Karavis M.A."/>
            <person name="Smith L.A."/>
        </authorList>
    </citation>
    <scope>NUCLEOTIDE SEQUENCE [LARGE SCALE GENOMIC DNA]</scope>
    <source>
        <strain evidence="18 19">CDC 2741</strain>
    </source>
</reference>
<evidence type="ECO:0000259" key="16">
    <source>
        <dbReference type="PROSITE" id="PS50109"/>
    </source>
</evidence>
<keyword evidence="14" id="KW-0175">Coiled coil</keyword>
<keyword evidence="19" id="KW-1185">Reference proteome</keyword>
<dbReference type="Gene3D" id="3.30.565.10">
    <property type="entry name" value="Histidine kinase-like ATPase, C-terminal domain"/>
    <property type="match status" value="1"/>
</dbReference>
<comment type="caution">
    <text evidence="18">The sequence shown here is derived from an EMBL/GenBank/DDBJ whole genome shotgun (WGS) entry which is preliminary data.</text>
</comment>
<dbReference type="AlphaFoldDB" id="A0A0C1QU75"/>
<accession>A0A0C1QU75</accession>
<evidence type="ECO:0000256" key="1">
    <source>
        <dbReference type="ARBA" id="ARBA00000085"/>
    </source>
</evidence>
<dbReference type="PANTHER" id="PTHR45528">
    <property type="entry name" value="SENSOR HISTIDINE KINASE CPXA"/>
    <property type="match status" value="1"/>
</dbReference>
<dbReference type="RefSeq" id="WP_052268262.1">
    <property type="nucleotide sequence ID" value="NZ_AYSO01000020.1"/>
</dbReference>
<feature type="domain" description="HAMP" evidence="17">
    <location>
        <begin position="88"/>
        <end position="140"/>
    </location>
</feature>
<dbReference type="Pfam" id="PF00672">
    <property type="entry name" value="HAMP"/>
    <property type="match status" value="1"/>
</dbReference>
<feature type="coiled-coil region" evidence="14">
    <location>
        <begin position="128"/>
        <end position="155"/>
    </location>
</feature>
<dbReference type="SUPFAM" id="SSF55874">
    <property type="entry name" value="ATPase domain of HSP90 chaperone/DNA topoisomerase II/histidine kinase"/>
    <property type="match status" value="1"/>
</dbReference>
<evidence type="ECO:0000256" key="13">
    <source>
        <dbReference type="ARBA" id="ARBA00023136"/>
    </source>
</evidence>
<sequence>MRNKNKKIFTSLIINYSVFVFILALLFVVIAGVLSWRLEKVIGSGTGSVEEISSANLTIFYNMLIKTGILFLLTFIINVILFSLWTSKKISKPLGKITEGMSKMSEGNYDTKIEFYAEREFAVIRDTFNFMAEKLKVMEREKKEFEDRKTRMLVDLSHDIKTPITTIQGYSKALSEALIEDEEKKLRYYNTIFNKAGRVSELTDDLFEFVKLESVDYKLLITKTDYVEFVRKIIVDHYEEIEEKGFELDLRFPEKEILLGFDTKLISRAISNIIENALKYNPDGIKLRIEIIEEYDKVILEIGDNGIGIPENIKNRIFDAFVRGEESRKDDGGTGLGLAISKMIIERHGGQLILKNQVTEEKSVFSIILNK</sequence>
<dbReference type="InterPro" id="IPR036890">
    <property type="entry name" value="HATPase_C_sf"/>
</dbReference>
<keyword evidence="10" id="KW-0067">ATP-binding</keyword>
<dbReference type="CDD" id="cd00075">
    <property type="entry name" value="HATPase"/>
    <property type="match status" value="1"/>
</dbReference>
<keyword evidence="5" id="KW-0597">Phosphoprotein</keyword>
<dbReference type="GO" id="GO:0000155">
    <property type="term" value="F:phosphorelay sensor kinase activity"/>
    <property type="evidence" value="ECO:0007669"/>
    <property type="project" value="InterPro"/>
</dbReference>
<keyword evidence="9" id="KW-0418">Kinase</keyword>
<dbReference type="STRING" id="29341.RSJ17_04450"/>
<evidence type="ECO:0000313" key="19">
    <source>
        <dbReference type="Proteomes" id="UP000031366"/>
    </source>
</evidence>
<dbReference type="SUPFAM" id="SSF47384">
    <property type="entry name" value="Homodimeric domain of signal transducing histidine kinase"/>
    <property type="match status" value="1"/>
</dbReference>
<dbReference type="SMART" id="SM00387">
    <property type="entry name" value="HATPase_c"/>
    <property type="match status" value="1"/>
</dbReference>
<evidence type="ECO:0000256" key="5">
    <source>
        <dbReference type="ARBA" id="ARBA00022553"/>
    </source>
</evidence>
<evidence type="ECO:0000256" key="6">
    <source>
        <dbReference type="ARBA" id="ARBA00022679"/>
    </source>
</evidence>
<evidence type="ECO:0000256" key="3">
    <source>
        <dbReference type="ARBA" id="ARBA00012438"/>
    </source>
</evidence>
<keyword evidence="13 15" id="KW-0472">Membrane</keyword>
<evidence type="ECO:0000256" key="12">
    <source>
        <dbReference type="ARBA" id="ARBA00023012"/>
    </source>
</evidence>
<feature type="transmembrane region" description="Helical" evidence="15">
    <location>
        <begin position="12"/>
        <end position="38"/>
    </location>
</feature>
<dbReference type="SUPFAM" id="SSF158472">
    <property type="entry name" value="HAMP domain-like"/>
    <property type="match status" value="1"/>
</dbReference>
<dbReference type="GO" id="GO:0005524">
    <property type="term" value="F:ATP binding"/>
    <property type="evidence" value="ECO:0007669"/>
    <property type="project" value="UniProtKB-KW"/>
</dbReference>
<dbReference type="SMART" id="SM00388">
    <property type="entry name" value="HisKA"/>
    <property type="match status" value="1"/>
</dbReference>
<dbReference type="SMART" id="SM00304">
    <property type="entry name" value="HAMP"/>
    <property type="match status" value="1"/>
</dbReference>
<dbReference type="InterPro" id="IPR036097">
    <property type="entry name" value="HisK_dim/P_sf"/>
</dbReference>
<dbReference type="CDD" id="cd06225">
    <property type="entry name" value="HAMP"/>
    <property type="match status" value="1"/>
</dbReference>
<dbReference type="InterPro" id="IPR004358">
    <property type="entry name" value="Sig_transdc_His_kin-like_C"/>
</dbReference>
<dbReference type="PRINTS" id="PR00344">
    <property type="entry name" value="BCTRLSENSOR"/>
</dbReference>
<proteinExistence type="predicted"/>
<evidence type="ECO:0000256" key="9">
    <source>
        <dbReference type="ARBA" id="ARBA00022777"/>
    </source>
</evidence>
<keyword evidence="12" id="KW-0902">Two-component regulatory system</keyword>
<evidence type="ECO:0000256" key="8">
    <source>
        <dbReference type="ARBA" id="ARBA00022741"/>
    </source>
</evidence>
<evidence type="ECO:0000256" key="7">
    <source>
        <dbReference type="ARBA" id="ARBA00022692"/>
    </source>
</evidence>
<keyword evidence="8" id="KW-0547">Nucleotide-binding</keyword>
<evidence type="ECO:0000256" key="2">
    <source>
        <dbReference type="ARBA" id="ARBA00004651"/>
    </source>
</evidence>
<dbReference type="EC" id="2.7.13.3" evidence="3"/>
<evidence type="ECO:0000313" key="18">
    <source>
        <dbReference type="EMBL" id="KIE44562.1"/>
    </source>
</evidence>
<keyword evidence="6" id="KW-0808">Transferase</keyword>
<evidence type="ECO:0000259" key="17">
    <source>
        <dbReference type="PROSITE" id="PS50885"/>
    </source>
</evidence>
<dbReference type="PROSITE" id="PS50885">
    <property type="entry name" value="HAMP"/>
    <property type="match status" value="1"/>
</dbReference>
<dbReference type="GO" id="GO:0005886">
    <property type="term" value="C:plasma membrane"/>
    <property type="evidence" value="ECO:0007669"/>
    <property type="project" value="UniProtKB-SubCell"/>
</dbReference>
<dbReference type="InterPro" id="IPR003594">
    <property type="entry name" value="HATPase_dom"/>
</dbReference>
<organism evidence="18 19">
    <name type="scientific">Clostridium argentinense CDC 2741</name>
    <dbReference type="NCBI Taxonomy" id="1418104"/>
    <lineage>
        <taxon>Bacteria</taxon>
        <taxon>Bacillati</taxon>
        <taxon>Bacillota</taxon>
        <taxon>Clostridia</taxon>
        <taxon>Eubacteriales</taxon>
        <taxon>Clostridiaceae</taxon>
        <taxon>Clostridium</taxon>
    </lineage>
</organism>
<feature type="domain" description="Histidine kinase" evidence="16">
    <location>
        <begin position="155"/>
        <end position="371"/>
    </location>
</feature>
<dbReference type="CDD" id="cd00082">
    <property type="entry name" value="HisKA"/>
    <property type="match status" value="1"/>
</dbReference>
<keyword evidence="7 15" id="KW-0812">Transmembrane</keyword>
<dbReference type="EMBL" id="AYSO01000020">
    <property type="protein sequence ID" value="KIE44562.1"/>
    <property type="molecule type" value="Genomic_DNA"/>
</dbReference>
<dbReference type="Pfam" id="PF00512">
    <property type="entry name" value="HisKA"/>
    <property type="match status" value="1"/>
</dbReference>
<dbReference type="Proteomes" id="UP000031366">
    <property type="component" value="Unassembled WGS sequence"/>
</dbReference>
<protein>
    <recommendedName>
        <fullName evidence="3">histidine kinase</fullName>
        <ecNumber evidence="3">2.7.13.3</ecNumber>
    </recommendedName>
</protein>
<name>A0A0C1QU75_9CLOT</name>
<evidence type="ECO:0000256" key="14">
    <source>
        <dbReference type="SAM" id="Coils"/>
    </source>
</evidence>
<dbReference type="Gene3D" id="1.10.287.130">
    <property type="match status" value="1"/>
</dbReference>
<keyword evidence="4" id="KW-1003">Cell membrane</keyword>
<evidence type="ECO:0000256" key="11">
    <source>
        <dbReference type="ARBA" id="ARBA00022989"/>
    </source>
</evidence>
<dbReference type="Pfam" id="PF02518">
    <property type="entry name" value="HATPase_c"/>
    <property type="match status" value="1"/>
</dbReference>
<dbReference type="PANTHER" id="PTHR45528:SF1">
    <property type="entry name" value="SENSOR HISTIDINE KINASE CPXA"/>
    <property type="match status" value="1"/>
</dbReference>
<dbReference type="OrthoDB" id="335833at2"/>
<keyword evidence="11 15" id="KW-1133">Transmembrane helix</keyword>
<comment type="subcellular location">
    <subcellularLocation>
        <location evidence="2">Cell membrane</location>
        <topology evidence="2">Multi-pass membrane protein</topology>
    </subcellularLocation>
</comment>